<evidence type="ECO:0000256" key="2">
    <source>
        <dbReference type="ARBA" id="ARBA00011738"/>
    </source>
</evidence>
<comment type="cofactor">
    <cofactor evidence="1">
        <name>pyridoxal 5'-phosphate</name>
        <dbReference type="ChEBI" id="CHEBI:597326"/>
    </cofactor>
</comment>
<evidence type="ECO:0000256" key="3">
    <source>
        <dbReference type="ARBA" id="ARBA00022490"/>
    </source>
</evidence>
<evidence type="ECO:0000313" key="6">
    <source>
        <dbReference type="EMBL" id="KAK2108181.1"/>
    </source>
</evidence>
<keyword evidence="5" id="KW-1133">Transmembrane helix</keyword>
<dbReference type="InterPro" id="IPR015422">
    <property type="entry name" value="PyrdxlP-dep_Trfase_small"/>
</dbReference>
<keyword evidence="5" id="KW-0472">Membrane</keyword>
<keyword evidence="7" id="KW-1185">Reference proteome</keyword>
<dbReference type="Gene3D" id="1.10.260.50">
    <property type="match status" value="1"/>
</dbReference>
<dbReference type="Gene3D" id="3.90.1150.10">
    <property type="entry name" value="Aspartate Aminotransferase, domain 1"/>
    <property type="match status" value="1"/>
</dbReference>
<dbReference type="EMBL" id="JASSZA010000006">
    <property type="protein sequence ID" value="KAK2108181.1"/>
    <property type="molecule type" value="Genomic_DNA"/>
</dbReference>
<dbReference type="PANTHER" id="PTHR11601:SF62">
    <property type="entry name" value="SELENOCYSTEINE LYASE"/>
    <property type="match status" value="1"/>
</dbReference>
<dbReference type="PANTHER" id="PTHR11601">
    <property type="entry name" value="CYSTEINE DESULFURYLASE FAMILY MEMBER"/>
    <property type="match status" value="1"/>
</dbReference>
<reference evidence="6 7" key="1">
    <citation type="submission" date="2023-05" db="EMBL/GenBank/DDBJ databases">
        <title>B98-5 Cell Line De Novo Hybrid Assembly: An Optical Mapping Approach.</title>
        <authorList>
            <person name="Kananen K."/>
            <person name="Auerbach J.A."/>
            <person name="Kautto E."/>
            <person name="Blachly J.S."/>
        </authorList>
    </citation>
    <scope>NUCLEOTIDE SEQUENCE [LARGE SCALE GENOMIC DNA]</scope>
    <source>
        <strain evidence="6">B95-8</strain>
        <tissue evidence="6">Cell line</tissue>
    </source>
</reference>
<feature type="transmembrane region" description="Helical" evidence="5">
    <location>
        <begin position="26"/>
        <end position="42"/>
    </location>
</feature>
<keyword evidence="5" id="KW-0812">Transmembrane</keyword>
<accession>A0ABQ9VFV8</accession>
<organism evidence="6 7">
    <name type="scientific">Saguinus oedipus</name>
    <name type="common">Cotton-top tamarin</name>
    <name type="synonym">Oedipomidas oedipus</name>
    <dbReference type="NCBI Taxonomy" id="9490"/>
    <lineage>
        <taxon>Eukaryota</taxon>
        <taxon>Metazoa</taxon>
        <taxon>Chordata</taxon>
        <taxon>Craniata</taxon>
        <taxon>Vertebrata</taxon>
        <taxon>Euteleostomi</taxon>
        <taxon>Mammalia</taxon>
        <taxon>Eutheria</taxon>
        <taxon>Euarchontoglires</taxon>
        <taxon>Primates</taxon>
        <taxon>Haplorrhini</taxon>
        <taxon>Platyrrhini</taxon>
        <taxon>Cebidae</taxon>
        <taxon>Callitrichinae</taxon>
        <taxon>Saguinus</taxon>
    </lineage>
</organism>
<evidence type="ECO:0000256" key="4">
    <source>
        <dbReference type="ARBA" id="ARBA00022679"/>
    </source>
</evidence>
<evidence type="ECO:0000256" key="1">
    <source>
        <dbReference type="ARBA" id="ARBA00001933"/>
    </source>
</evidence>
<name>A0ABQ9VFV8_SAGOE</name>
<keyword evidence="3" id="KW-0963">Cytoplasm</keyword>
<dbReference type="Proteomes" id="UP001266305">
    <property type="component" value="Unassembled WGS sequence"/>
</dbReference>
<feature type="non-terminal residue" evidence="6">
    <location>
        <position position="80"/>
    </location>
</feature>
<comment type="caution">
    <text evidence="6">The sequence shown here is derived from an EMBL/GenBank/DDBJ whole genome shotgun (WGS) entry which is preliminary data.</text>
</comment>
<proteinExistence type="predicted"/>
<evidence type="ECO:0000256" key="5">
    <source>
        <dbReference type="SAM" id="Phobius"/>
    </source>
</evidence>
<keyword evidence="4" id="KW-0808">Transferase</keyword>
<sequence length="80" mass="9100">MPECGSWTPAVLVAEDRHALYTMQPYFPYGISFSFMGVFLPFRKVYMDYNATTPLEPEVIQAVTEAMWEAWGNPSSPYPA</sequence>
<evidence type="ECO:0000313" key="7">
    <source>
        <dbReference type="Proteomes" id="UP001266305"/>
    </source>
</evidence>
<dbReference type="SUPFAM" id="SSF53383">
    <property type="entry name" value="PLP-dependent transferases"/>
    <property type="match status" value="1"/>
</dbReference>
<dbReference type="InterPro" id="IPR015424">
    <property type="entry name" value="PyrdxlP-dep_Trfase"/>
</dbReference>
<gene>
    <name evidence="6" type="ORF">P7K49_013346</name>
</gene>
<protein>
    <submittedName>
        <fullName evidence="6">Uncharacterized protein</fullName>
    </submittedName>
</protein>
<comment type="subunit">
    <text evidence="2">Homodimer.</text>
</comment>